<accession>C1EDC3</accession>
<dbReference type="KEGG" id="mis:MICPUN_102891"/>
<feature type="transmembrane region" description="Helical" evidence="5">
    <location>
        <begin position="12"/>
        <end position="32"/>
    </location>
</feature>
<evidence type="ECO:0000259" key="6">
    <source>
        <dbReference type="Pfam" id="PF03151"/>
    </source>
</evidence>
<dbReference type="OrthoDB" id="5547497at2759"/>
<keyword evidence="4 5" id="KW-0472">Membrane</keyword>
<comment type="subcellular location">
    <subcellularLocation>
        <location evidence="1">Membrane</location>
        <topology evidence="1">Multi-pass membrane protein</topology>
    </subcellularLocation>
</comment>
<name>C1EDC3_MICCC</name>
<dbReference type="InterPro" id="IPR050186">
    <property type="entry name" value="TPT_transporter"/>
</dbReference>
<evidence type="ECO:0000256" key="5">
    <source>
        <dbReference type="SAM" id="Phobius"/>
    </source>
</evidence>
<dbReference type="eggNOG" id="KOG1441">
    <property type="taxonomic scope" value="Eukaryota"/>
</dbReference>
<feature type="domain" description="Sugar phosphate transporter" evidence="6">
    <location>
        <begin position="21"/>
        <end position="312"/>
    </location>
</feature>
<feature type="transmembrane region" description="Helical" evidence="5">
    <location>
        <begin position="296"/>
        <end position="313"/>
    </location>
</feature>
<feature type="transmembrane region" description="Helical" evidence="5">
    <location>
        <begin position="239"/>
        <end position="262"/>
    </location>
</feature>
<keyword evidence="2 5" id="KW-0812">Transmembrane</keyword>
<dbReference type="EMBL" id="CP001330">
    <property type="protein sequence ID" value="ACO66341.1"/>
    <property type="molecule type" value="Genomic_DNA"/>
</dbReference>
<keyword evidence="8" id="KW-1185">Reference proteome</keyword>
<feature type="transmembrane region" description="Helical" evidence="5">
    <location>
        <begin position="269"/>
        <end position="290"/>
    </location>
</feature>
<organism evidence="7 8">
    <name type="scientific">Micromonas commoda (strain RCC299 / NOUM17 / CCMP2709)</name>
    <name type="common">Picoplanktonic green alga</name>
    <dbReference type="NCBI Taxonomy" id="296587"/>
    <lineage>
        <taxon>Eukaryota</taxon>
        <taxon>Viridiplantae</taxon>
        <taxon>Chlorophyta</taxon>
        <taxon>Mamiellophyceae</taxon>
        <taxon>Mamiellales</taxon>
        <taxon>Mamiellaceae</taxon>
        <taxon>Micromonas</taxon>
    </lineage>
</organism>
<dbReference type="GO" id="GO:0016020">
    <property type="term" value="C:membrane"/>
    <property type="evidence" value="ECO:0007669"/>
    <property type="project" value="UniProtKB-SubCell"/>
</dbReference>
<evidence type="ECO:0000313" key="8">
    <source>
        <dbReference type="Proteomes" id="UP000002009"/>
    </source>
</evidence>
<dbReference type="AlphaFoldDB" id="C1EDC3"/>
<feature type="transmembrane region" description="Helical" evidence="5">
    <location>
        <begin position="133"/>
        <end position="151"/>
    </location>
</feature>
<sequence>MAGQNVLLSKDVMIAAGAIGFNYSVTMGIIFVNKLLFLRTKFPVLTLAASHLAVSALFTRAAMYAGVFKPRDAKMDRMIFAVAALQTLAISLGQASLKLNSMGFFQLTKQLQVPLVASIEFFYLGRRLSVKKVGLLVIMTLGVCMACASDVQFSWLGALMAATGTACTSVEAVLYSHLQQSLGWETLQLLYKTMPLATAGMAVVAMYNDFGVSAPGGGVGGGGDVYGAGSGNFLTGMDALGMTLFLSSCALGMAVNVSSCFVNGKASALAYAMLGLAKTITVILVGIAFFDGVPTTRVAAGTLTAICAILMYTKLTLDDKAKAAALKNSGLDVREETLEVMKAPLMEGGATKR</sequence>
<reference evidence="7 8" key="1">
    <citation type="journal article" date="2009" name="Science">
        <title>Green evolution and dynamic adaptations revealed by genomes of the marine picoeukaryotes Micromonas.</title>
        <authorList>
            <person name="Worden A.Z."/>
            <person name="Lee J.H."/>
            <person name="Mock T."/>
            <person name="Rouze P."/>
            <person name="Simmons M.P."/>
            <person name="Aerts A.L."/>
            <person name="Allen A.E."/>
            <person name="Cuvelier M.L."/>
            <person name="Derelle E."/>
            <person name="Everett M.V."/>
            <person name="Foulon E."/>
            <person name="Grimwood J."/>
            <person name="Gundlach H."/>
            <person name="Henrissat B."/>
            <person name="Napoli C."/>
            <person name="McDonald S.M."/>
            <person name="Parker M.S."/>
            <person name="Rombauts S."/>
            <person name="Salamov A."/>
            <person name="Von Dassow P."/>
            <person name="Badger J.H."/>
            <person name="Coutinho P.M."/>
            <person name="Demir E."/>
            <person name="Dubchak I."/>
            <person name="Gentemann C."/>
            <person name="Eikrem W."/>
            <person name="Gready J.E."/>
            <person name="John U."/>
            <person name="Lanier W."/>
            <person name="Lindquist E.A."/>
            <person name="Lucas S."/>
            <person name="Mayer K.F."/>
            <person name="Moreau H."/>
            <person name="Not F."/>
            <person name="Otillar R."/>
            <person name="Panaud O."/>
            <person name="Pangilinan J."/>
            <person name="Paulsen I."/>
            <person name="Piegu B."/>
            <person name="Poliakov A."/>
            <person name="Robbens S."/>
            <person name="Schmutz J."/>
            <person name="Toulza E."/>
            <person name="Wyss T."/>
            <person name="Zelensky A."/>
            <person name="Zhou K."/>
            <person name="Armbrust E.V."/>
            <person name="Bhattacharya D."/>
            <person name="Goodenough U.W."/>
            <person name="Van de Peer Y."/>
            <person name="Grigoriev I.V."/>
        </authorList>
    </citation>
    <scope>NUCLEOTIDE SEQUENCE [LARGE SCALE GENOMIC DNA]</scope>
    <source>
        <strain evidence="8">RCC299 / NOUM17</strain>
    </source>
</reference>
<dbReference type="Proteomes" id="UP000002009">
    <property type="component" value="Chromosome 11"/>
</dbReference>
<protein>
    <submittedName>
        <fullName evidence="7">Drug/Metabolite transporter superfamily</fullName>
    </submittedName>
</protein>
<evidence type="ECO:0000313" key="7">
    <source>
        <dbReference type="EMBL" id="ACO66341.1"/>
    </source>
</evidence>
<evidence type="ECO:0000256" key="4">
    <source>
        <dbReference type="ARBA" id="ARBA00023136"/>
    </source>
</evidence>
<evidence type="ECO:0000256" key="2">
    <source>
        <dbReference type="ARBA" id="ARBA00022692"/>
    </source>
</evidence>
<dbReference type="GeneID" id="8247194"/>
<keyword evidence="3 5" id="KW-1133">Transmembrane helix</keyword>
<dbReference type="InParanoid" id="C1EDC3"/>
<gene>
    <name evidence="7" type="ORF">MICPUN_102891</name>
</gene>
<evidence type="ECO:0000256" key="1">
    <source>
        <dbReference type="ARBA" id="ARBA00004141"/>
    </source>
</evidence>
<dbReference type="PANTHER" id="PTHR11132">
    <property type="entry name" value="SOLUTE CARRIER FAMILY 35"/>
    <property type="match status" value="1"/>
</dbReference>
<dbReference type="RefSeq" id="XP_002505083.1">
    <property type="nucleotide sequence ID" value="XM_002505037.1"/>
</dbReference>
<dbReference type="OMA" id="MSTHARM"/>
<proteinExistence type="predicted"/>
<feature type="transmembrane region" description="Helical" evidence="5">
    <location>
        <begin position="44"/>
        <end position="66"/>
    </location>
</feature>
<dbReference type="Pfam" id="PF03151">
    <property type="entry name" value="TPT"/>
    <property type="match status" value="1"/>
</dbReference>
<evidence type="ECO:0000256" key="3">
    <source>
        <dbReference type="ARBA" id="ARBA00022989"/>
    </source>
</evidence>
<dbReference type="InterPro" id="IPR004853">
    <property type="entry name" value="Sugar_P_trans_dom"/>
</dbReference>